<dbReference type="EC" id="1.-.-.-" evidence="3"/>
<dbReference type="PANTHER" id="PTHR13847:SF281">
    <property type="entry name" value="FAD DEPENDENT OXIDOREDUCTASE DOMAIN-CONTAINING PROTEIN"/>
    <property type="match status" value="1"/>
</dbReference>
<accession>A0ABY9RKR4</accession>
<name>A0ABY9RKR4_9BURK</name>
<dbReference type="PANTHER" id="PTHR13847">
    <property type="entry name" value="SARCOSINE DEHYDROGENASE-RELATED"/>
    <property type="match status" value="1"/>
</dbReference>
<protein>
    <submittedName>
        <fullName evidence="3">FAD-binding oxidoreductase</fullName>
        <ecNumber evidence="3">1.-.-.-</ecNumber>
    </submittedName>
</protein>
<dbReference type="EMBL" id="CP133720">
    <property type="protein sequence ID" value="WMW81803.1"/>
    <property type="molecule type" value="Genomic_DNA"/>
</dbReference>
<dbReference type="InterPro" id="IPR036188">
    <property type="entry name" value="FAD/NAD-bd_sf"/>
</dbReference>
<reference evidence="3" key="1">
    <citation type="submission" date="2023-09" db="EMBL/GenBank/DDBJ databases">
        <title>Undibacterium sp. 20NA77.5 isolated from freshwater.</title>
        <authorList>
            <person name="Le V."/>
            <person name="Ko S.-R."/>
            <person name="Ahn C.-Y."/>
            <person name="Oh H.-M."/>
        </authorList>
    </citation>
    <scope>NUCLEOTIDE SEQUENCE</scope>
    <source>
        <strain evidence="3">20NA77.5</strain>
    </source>
</reference>
<proteinExistence type="predicted"/>
<dbReference type="Proteomes" id="UP001181355">
    <property type="component" value="Chromosome"/>
</dbReference>
<feature type="domain" description="FAD dependent oxidoreductase" evidence="2">
    <location>
        <begin position="29"/>
        <end position="380"/>
    </location>
</feature>
<dbReference type="Pfam" id="PF01266">
    <property type="entry name" value="DAO"/>
    <property type="match status" value="1"/>
</dbReference>
<organism evidence="3 4">
    <name type="scientific">Undibacterium cyanobacteriorum</name>
    <dbReference type="NCBI Taxonomy" id="3073561"/>
    <lineage>
        <taxon>Bacteria</taxon>
        <taxon>Pseudomonadati</taxon>
        <taxon>Pseudomonadota</taxon>
        <taxon>Betaproteobacteria</taxon>
        <taxon>Burkholderiales</taxon>
        <taxon>Oxalobacteraceae</taxon>
        <taxon>Undibacterium</taxon>
    </lineage>
</organism>
<evidence type="ECO:0000256" key="1">
    <source>
        <dbReference type="ARBA" id="ARBA00023002"/>
    </source>
</evidence>
<dbReference type="InterPro" id="IPR006076">
    <property type="entry name" value="FAD-dep_OxRdtase"/>
</dbReference>
<evidence type="ECO:0000259" key="2">
    <source>
        <dbReference type="Pfam" id="PF01266"/>
    </source>
</evidence>
<evidence type="ECO:0000313" key="3">
    <source>
        <dbReference type="EMBL" id="WMW81803.1"/>
    </source>
</evidence>
<evidence type="ECO:0000313" key="4">
    <source>
        <dbReference type="Proteomes" id="UP001181355"/>
    </source>
</evidence>
<dbReference type="Gene3D" id="3.30.9.10">
    <property type="entry name" value="D-Amino Acid Oxidase, subunit A, domain 2"/>
    <property type="match status" value="1"/>
</dbReference>
<dbReference type="GO" id="GO:0016491">
    <property type="term" value="F:oxidoreductase activity"/>
    <property type="evidence" value="ECO:0007669"/>
    <property type="project" value="UniProtKB-KW"/>
</dbReference>
<dbReference type="SUPFAM" id="SSF51905">
    <property type="entry name" value="FAD/NAD(P)-binding domain"/>
    <property type="match status" value="1"/>
</dbReference>
<dbReference type="RefSeq" id="WP_309483280.1">
    <property type="nucleotide sequence ID" value="NZ_CP133720.1"/>
</dbReference>
<sequence length="424" mass="47479">MHQTYYQASLESNASPSYPSLENKQEVQVCIIGAGFAGLATALGLLERGVHSVAILESETVGHGASGRNGGFVFGGFSLDNRELVKQLGKPKAKALYQLTLDAVQLISQRITQYHIECDKNEEGVLLANWFDDDQLLLDQQRMMQDEFDVEWDFISREDLQQRLLSKRYFGALHEKNAFHFHPLKYARGLARAIEQKGGQLYEHSRVTRIEDLGSLKCVHTNSGGRIQAQHVVICCGGYIEGLVPRLSRAVLPIATYVMATEALGARLQSAMRTGAAVYDTRFAFDYYRPLHDTRLLWGGRISIAERTPQQVQALLYEDMLKVYPQLRDVKVEYAWSGLMSYGRHKMPQLGRLENGLWYGLGFGGHGVAPTTLAGEVLAQAIAHDQALPPGFEHYGLPSTFGSLGLLGAQLTYWYYELRDYLKQ</sequence>
<keyword evidence="4" id="KW-1185">Reference proteome</keyword>
<dbReference type="Gene3D" id="3.50.50.60">
    <property type="entry name" value="FAD/NAD(P)-binding domain"/>
    <property type="match status" value="1"/>
</dbReference>
<gene>
    <name evidence="3" type="ORF">RF679_05850</name>
</gene>
<keyword evidence="1 3" id="KW-0560">Oxidoreductase</keyword>